<accession>A0ACC0VGU4</accession>
<organism evidence="1 2">
    <name type="scientific">Peronosclerospora sorghi</name>
    <dbReference type="NCBI Taxonomy" id="230839"/>
    <lineage>
        <taxon>Eukaryota</taxon>
        <taxon>Sar</taxon>
        <taxon>Stramenopiles</taxon>
        <taxon>Oomycota</taxon>
        <taxon>Peronosporomycetes</taxon>
        <taxon>Peronosporales</taxon>
        <taxon>Peronosporaceae</taxon>
        <taxon>Peronosclerospora</taxon>
    </lineage>
</organism>
<reference evidence="1 2" key="1">
    <citation type="journal article" date="2022" name="bioRxiv">
        <title>The genome of the oomycete Peronosclerospora sorghi, a cosmopolitan pathogen of maize and sorghum, is inflated with dispersed pseudogenes.</title>
        <authorList>
            <person name="Fletcher K."/>
            <person name="Martin F."/>
            <person name="Isakeit T."/>
            <person name="Cavanaugh K."/>
            <person name="Magill C."/>
            <person name="Michelmore R."/>
        </authorList>
    </citation>
    <scope>NUCLEOTIDE SEQUENCE [LARGE SCALE GENOMIC DNA]</scope>
    <source>
        <strain evidence="1">P6</strain>
    </source>
</reference>
<gene>
    <name evidence="1" type="ORF">PsorP6_014357</name>
</gene>
<proteinExistence type="predicted"/>
<dbReference type="Proteomes" id="UP001163321">
    <property type="component" value="Chromosome 9"/>
</dbReference>
<sequence>MFSFGEPLLMRVCSDREDIEVKTEWGLEDNNQTPIRSVGGDTGSDETREATRHEQTAQWTSDHWSALWRLAVAAGSTAQGVYSVATGCHGRCQYCGRCDRCRHAPSLCAVGAWKGRSHVSPVSARNIFHMESVKKALSLHPPCLGAHECPHR</sequence>
<evidence type="ECO:0000313" key="2">
    <source>
        <dbReference type="Proteomes" id="UP001163321"/>
    </source>
</evidence>
<protein>
    <submittedName>
        <fullName evidence="1">Uncharacterized protein</fullName>
    </submittedName>
</protein>
<comment type="caution">
    <text evidence="1">The sequence shown here is derived from an EMBL/GenBank/DDBJ whole genome shotgun (WGS) entry which is preliminary data.</text>
</comment>
<dbReference type="EMBL" id="CM047588">
    <property type="protein sequence ID" value="KAI9905366.1"/>
    <property type="molecule type" value="Genomic_DNA"/>
</dbReference>
<name>A0ACC0VGU4_9STRA</name>
<evidence type="ECO:0000313" key="1">
    <source>
        <dbReference type="EMBL" id="KAI9905366.1"/>
    </source>
</evidence>
<keyword evidence="2" id="KW-1185">Reference proteome</keyword>